<dbReference type="HOGENOM" id="CLU_015410_1_0_9"/>
<sequence length="660" mass="75148">MSNYQLTGKEVDTDFMVKDFLDSIGVSYSYQKSTIVEVDQALVGASKSQKGEGKGNPEYIFISGGHLFIIENKTDIKQLEYTDNDVVITEYPYRNDYAVNGAVHYSKHIVEKTSFNEVIAIGVVGNKHYYEIQPYYVSKDEIRKLNSIKSFEDFSPDNIEEYWRVAIKGELPKEERELQEVTKVAADLHEDLRNYGNLSNDFKATVVSGILLALEQKTFAIEDLKGFEDDGAKDGDKIYNAIEMYLKSIEYNGRPAKYGILLENFLYIKNDQTLNRVNPSLGKTPLKYFVEQIEKKVYHHVKNQNHDIDILGKFYGEFVKYGGSDGNSLGIVLTPRHITSLMSELINIEPDDYVLDPACGSGAFLISAMQRMMSQVQNNLNLNSQQKKERIEGVKQNQLYGVELQGKLFTIATTNMILRGDGKSNLYNGDMFHLPEDIYKKDKVNNGEEEKYNFITKVLINPPYSQAKTKALSHLSEISFINTALKMMMKGGKLAAIVPISTMVGKTKEEKVYKKEILENNTLETVITLNTDTFHGKGVNPCICIFTAGIPHDLKKKRVNFVDFTDDGYEVRKHTGLISNGTEKSKREHLIDVLNGNADDGTKFIVKTTIAPEDEWLHSFYYFNEEVPQEEDFEKTLADYLTFQVDMYSHGKRYLFEEGE</sequence>
<evidence type="ECO:0000256" key="4">
    <source>
        <dbReference type="ARBA" id="ARBA00022691"/>
    </source>
</evidence>
<dbReference type="InterPro" id="IPR029063">
    <property type="entry name" value="SAM-dependent_MTases_sf"/>
</dbReference>
<dbReference type="Proteomes" id="UP000006997">
    <property type="component" value="Unassembled WGS sequence"/>
</dbReference>
<dbReference type="GO" id="GO:0003677">
    <property type="term" value="F:DNA binding"/>
    <property type="evidence" value="ECO:0007669"/>
    <property type="project" value="InterPro"/>
</dbReference>
<accession>J8FCM4</accession>
<gene>
    <name evidence="8" type="ORF">II3_01958</name>
</gene>
<keyword evidence="3" id="KW-0808">Transferase</keyword>
<evidence type="ECO:0000259" key="7">
    <source>
        <dbReference type="Pfam" id="PF02384"/>
    </source>
</evidence>
<evidence type="ECO:0000256" key="2">
    <source>
        <dbReference type="ARBA" id="ARBA00022603"/>
    </source>
</evidence>
<dbReference type="GO" id="GO:0009007">
    <property type="term" value="F:site-specific DNA-methyltransferase (adenine-specific) activity"/>
    <property type="evidence" value="ECO:0007669"/>
    <property type="project" value="UniProtKB-EC"/>
</dbReference>
<dbReference type="GO" id="GO:0032259">
    <property type="term" value="P:methylation"/>
    <property type="evidence" value="ECO:0007669"/>
    <property type="project" value="UniProtKB-KW"/>
</dbReference>
<organism evidence="8 9">
    <name type="scientific">Bacillus cereus MC67</name>
    <dbReference type="NCBI Taxonomy" id="1053219"/>
    <lineage>
        <taxon>Bacteria</taxon>
        <taxon>Bacillati</taxon>
        <taxon>Bacillota</taxon>
        <taxon>Bacilli</taxon>
        <taxon>Bacillales</taxon>
        <taxon>Bacillaceae</taxon>
        <taxon>Bacillus</taxon>
        <taxon>Bacillus cereus group</taxon>
    </lineage>
</organism>
<dbReference type="Gene3D" id="3.40.50.150">
    <property type="entry name" value="Vaccinia Virus protein VP39"/>
    <property type="match status" value="1"/>
</dbReference>
<comment type="catalytic activity">
    <reaction evidence="6">
        <text>a 2'-deoxyadenosine in DNA + S-adenosyl-L-methionine = an N(6)-methyl-2'-deoxyadenosine in DNA + S-adenosyl-L-homocysteine + H(+)</text>
        <dbReference type="Rhea" id="RHEA:15197"/>
        <dbReference type="Rhea" id="RHEA-COMP:12418"/>
        <dbReference type="Rhea" id="RHEA-COMP:12419"/>
        <dbReference type="ChEBI" id="CHEBI:15378"/>
        <dbReference type="ChEBI" id="CHEBI:57856"/>
        <dbReference type="ChEBI" id="CHEBI:59789"/>
        <dbReference type="ChEBI" id="CHEBI:90615"/>
        <dbReference type="ChEBI" id="CHEBI:90616"/>
        <dbReference type="EC" id="2.1.1.72"/>
    </reaction>
</comment>
<protein>
    <recommendedName>
        <fullName evidence="1">site-specific DNA-methyltransferase (adenine-specific)</fullName>
        <ecNumber evidence="1">2.1.1.72</ecNumber>
    </recommendedName>
</protein>
<dbReference type="SUPFAM" id="SSF53335">
    <property type="entry name" value="S-adenosyl-L-methionine-dependent methyltransferases"/>
    <property type="match status" value="1"/>
</dbReference>
<dbReference type="Pfam" id="PF02384">
    <property type="entry name" value="N6_Mtase"/>
    <property type="match status" value="1"/>
</dbReference>
<reference evidence="8 9" key="1">
    <citation type="submission" date="2012-04" db="EMBL/GenBank/DDBJ databases">
        <title>The Genome Sequence of Bacillus cereus MC67.</title>
        <authorList>
            <consortium name="The Broad Institute Genome Sequencing Platform"/>
            <consortium name="The Broad Institute Genome Sequencing Center for Infectious Disease"/>
            <person name="Feldgarden M."/>
            <person name="Van der Auwera G.A."/>
            <person name="Mahillon J."/>
            <person name="Duprez V."/>
            <person name="Timmery S."/>
            <person name="Mattelet C."/>
            <person name="Dierick K."/>
            <person name="Sun M."/>
            <person name="Yu Z."/>
            <person name="Zhu L."/>
            <person name="Hu X."/>
            <person name="Shank E.B."/>
            <person name="Swiecicka I."/>
            <person name="Hansen B.M."/>
            <person name="Andrup L."/>
            <person name="Young S.K."/>
            <person name="Zeng Q."/>
            <person name="Gargeya S."/>
            <person name="Fitzgerald M."/>
            <person name="Haas B."/>
            <person name="Abouelleil A."/>
            <person name="Alvarado L."/>
            <person name="Arachchi H.M."/>
            <person name="Berlin A."/>
            <person name="Chapman S.B."/>
            <person name="Goldberg J."/>
            <person name="Griggs A."/>
            <person name="Gujja S."/>
            <person name="Hansen M."/>
            <person name="Howarth C."/>
            <person name="Imamovic A."/>
            <person name="Larimer J."/>
            <person name="McCowen C."/>
            <person name="Montmayeur A."/>
            <person name="Murphy C."/>
            <person name="Neiman D."/>
            <person name="Pearson M."/>
            <person name="Priest M."/>
            <person name="Roberts A."/>
            <person name="Saif S."/>
            <person name="Shea T."/>
            <person name="Sisk P."/>
            <person name="Sykes S."/>
            <person name="Wortman J."/>
            <person name="Nusbaum C."/>
            <person name="Birren B."/>
        </authorList>
    </citation>
    <scope>NUCLEOTIDE SEQUENCE [LARGE SCALE GENOMIC DNA]</scope>
    <source>
        <strain evidence="8 9">MC67</strain>
    </source>
</reference>
<dbReference type="InterPro" id="IPR051537">
    <property type="entry name" value="DNA_Adenine_Mtase"/>
</dbReference>
<evidence type="ECO:0000256" key="6">
    <source>
        <dbReference type="ARBA" id="ARBA00047942"/>
    </source>
</evidence>
<dbReference type="GO" id="GO:0009307">
    <property type="term" value="P:DNA restriction-modification system"/>
    <property type="evidence" value="ECO:0007669"/>
    <property type="project" value="UniProtKB-KW"/>
</dbReference>
<evidence type="ECO:0000256" key="3">
    <source>
        <dbReference type="ARBA" id="ARBA00022679"/>
    </source>
</evidence>
<feature type="domain" description="DNA methylase adenine-specific" evidence="7">
    <location>
        <begin position="307"/>
        <end position="580"/>
    </location>
</feature>
<comment type="caution">
    <text evidence="8">The sequence shown here is derived from an EMBL/GenBank/DDBJ whole genome shotgun (WGS) entry which is preliminary data.</text>
</comment>
<evidence type="ECO:0000256" key="1">
    <source>
        <dbReference type="ARBA" id="ARBA00011900"/>
    </source>
</evidence>
<keyword evidence="2" id="KW-0489">Methyltransferase</keyword>
<name>J8FCM4_BACCE</name>
<proteinExistence type="predicted"/>
<evidence type="ECO:0000313" key="9">
    <source>
        <dbReference type="Proteomes" id="UP000006997"/>
    </source>
</evidence>
<dbReference type="PRINTS" id="PR00507">
    <property type="entry name" value="N12N6MTFRASE"/>
</dbReference>
<dbReference type="EC" id="2.1.1.72" evidence="1"/>
<keyword evidence="5" id="KW-0680">Restriction system</keyword>
<dbReference type="PANTHER" id="PTHR42933">
    <property type="entry name" value="SLR6095 PROTEIN"/>
    <property type="match status" value="1"/>
</dbReference>
<dbReference type="REBASE" id="75270">
    <property type="entry name" value="BceMC67ORF1958P"/>
</dbReference>
<keyword evidence="4" id="KW-0949">S-adenosyl-L-methionine</keyword>
<dbReference type="InterPro" id="IPR003356">
    <property type="entry name" value="DNA_methylase_A-5"/>
</dbReference>
<dbReference type="PATRIC" id="fig|1053219.3.peg.1994"/>
<dbReference type="GO" id="GO:0008170">
    <property type="term" value="F:N-methyltransferase activity"/>
    <property type="evidence" value="ECO:0007669"/>
    <property type="project" value="InterPro"/>
</dbReference>
<evidence type="ECO:0000256" key="5">
    <source>
        <dbReference type="ARBA" id="ARBA00022747"/>
    </source>
</evidence>
<dbReference type="AlphaFoldDB" id="J8FCM4"/>
<dbReference type="EMBL" id="AHEN01000019">
    <property type="protein sequence ID" value="EJR01253.1"/>
    <property type="molecule type" value="Genomic_DNA"/>
</dbReference>
<evidence type="ECO:0000313" key="8">
    <source>
        <dbReference type="EMBL" id="EJR01253.1"/>
    </source>
</evidence>
<dbReference type="PANTHER" id="PTHR42933:SF1">
    <property type="entry name" value="SITE-SPECIFIC DNA-METHYLTRANSFERASE (ADENINE-SPECIFIC)"/>
    <property type="match status" value="1"/>
</dbReference>